<protein>
    <recommendedName>
        <fullName evidence="3">Type III secretion protein</fullName>
    </recommendedName>
</protein>
<name>A0A423EZC9_9PSED</name>
<evidence type="ECO:0000313" key="2">
    <source>
        <dbReference type="Proteomes" id="UP000283389"/>
    </source>
</evidence>
<dbReference type="Proteomes" id="UP000283389">
    <property type="component" value="Unassembled WGS sequence"/>
</dbReference>
<proteinExistence type="predicted"/>
<comment type="caution">
    <text evidence="1">The sequence shown here is derived from an EMBL/GenBank/DDBJ whole genome shotgun (WGS) entry which is preliminary data.</text>
</comment>
<organism evidence="1 2">
    <name type="scientific">Pseudomonas canadensis</name>
    <dbReference type="NCBI Taxonomy" id="915099"/>
    <lineage>
        <taxon>Bacteria</taxon>
        <taxon>Pseudomonadati</taxon>
        <taxon>Pseudomonadota</taxon>
        <taxon>Gammaproteobacteria</taxon>
        <taxon>Pseudomonadales</taxon>
        <taxon>Pseudomonadaceae</taxon>
        <taxon>Pseudomonas</taxon>
    </lineage>
</organism>
<reference evidence="1 2" key="1">
    <citation type="submission" date="2016-10" db="EMBL/GenBank/DDBJ databases">
        <title>Comparative genome analysis of multiple Pseudomonas spp. focuses on biocontrol and plant growth promoting traits.</title>
        <authorList>
            <person name="Tao X.-Y."/>
            <person name="Taylor C.G."/>
        </authorList>
    </citation>
    <scope>NUCLEOTIDE SEQUENCE [LARGE SCALE GENOMIC DNA]</scope>
    <source>
        <strain evidence="1 2">36C8</strain>
    </source>
</reference>
<accession>A0A423EZC9</accession>
<dbReference type="RefSeq" id="WP_123478054.1">
    <property type="nucleotide sequence ID" value="NZ_CAXAQQ010000004.1"/>
</dbReference>
<gene>
    <name evidence="1" type="ORF">BK649_23660</name>
</gene>
<dbReference type="AlphaFoldDB" id="A0A423EZC9"/>
<evidence type="ECO:0008006" key="3">
    <source>
        <dbReference type="Google" id="ProtNLM"/>
    </source>
</evidence>
<dbReference type="EMBL" id="MOAZ01000018">
    <property type="protein sequence ID" value="ROM46408.1"/>
    <property type="molecule type" value="Genomic_DNA"/>
</dbReference>
<sequence length="185" mass="21064">MSEHLGWAQWWARPWRSAHDDWRTLGDPVINALCLIDAPVNCTVEGITPGLPPAPHPTLLKLALASASELDFVLDLLDSICRPQTTTALQEDHYLWCKRIAKALPPQTLLPADDPLQLLRAWVEPPVWQRLRLRFCFARVLELERSHRPYAGDASRLDTLWQAVVWRMTTRASTRLVPAPHAMDN</sequence>
<evidence type="ECO:0000313" key="1">
    <source>
        <dbReference type="EMBL" id="ROM46408.1"/>
    </source>
</evidence>